<evidence type="ECO:0000256" key="7">
    <source>
        <dbReference type="ARBA" id="ARBA00023136"/>
    </source>
</evidence>
<dbReference type="GO" id="GO:0042612">
    <property type="term" value="C:MHC class I protein complex"/>
    <property type="evidence" value="ECO:0007669"/>
    <property type="project" value="UniProtKB-KW"/>
</dbReference>
<keyword evidence="6" id="KW-1133">Transmembrane helix</keyword>
<dbReference type="InterPro" id="IPR050208">
    <property type="entry name" value="MHC_class-I_related"/>
</dbReference>
<evidence type="ECO:0000256" key="4">
    <source>
        <dbReference type="ARBA" id="ARBA00022729"/>
    </source>
</evidence>
<dbReference type="PANTHER" id="PTHR16675:SF242">
    <property type="entry name" value="MAJOR HISTOCOMPATIBILITY COMPLEX CLASS I-RELATED GENE PROTEIN"/>
    <property type="match status" value="1"/>
</dbReference>
<comment type="subcellular location">
    <subcellularLocation>
        <location evidence="1">Membrane</location>
        <topology evidence="1">Single-pass type I membrane protein</topology>
    </subcellularLocation>
</comment>
<dbReference type="AlphaFoldDB" id="A0A8D2KT80"/>
<dbReference type="InterPro" id="IPR011161">
    <property type="entry name" value="MHC_I-like_Ag-recog"/>
</dbReference>
<dbReference type="PANTHER" id="PTHR16675">
    <property type="entry name" value="MHC CLASS I-RELATED"/>
    <property type="match status" value="1"/>
</dbReference>
<sequence>PCFLPVSLWTSKTPFLLAVSSCLFTGCLSCSSEPVQPPKLQAPLLRPISVPFPGTSSHSLRYFYTMFLEPGQGQAKFVISGFLDDQIFTRYDSNTRRQEPQVPWMERVTEYHPKYWEEETEIARDNEVYFLESLEIAKYRYNHSGGEVGMPRGRKARWCPIKTRPVFDR</sequence>
<dbReference type="OMA" id="WEEETEI"/>
<keyword evidence="3" id="KW-0812">Transmembrane</keyword>
<dbReference type="Ensembl" id="ENSVKKT00000006536.1">
    <property type="protein sequence ID" value="ENSVKKP00000006371.1"/>
    <property type="gene ID" value="ENSVKKG00000004612.1"/>
</dbReference>
<organism evidence="12 13">
    <name type="scientific">Varanus komodoensis</name>
    <name type="common">Komodo dragon</name>
    <dbReference type="NCBI Taxonomy" id="61221"/>
    <lineage>
        <taxon>Eukaryota</taxon>
        <taxon>Metazoa</taxon>
        <taxon>Chordata</taxon>
        <taxon>Craniata</taxon>
        <taxon>Vertebrata</taxon>
        <taxon>Euteleostomi</taxon>
        <taxon>Lepidosauria</taxon>
        <taxon>Squamata</taxon>
        <taxon>Bifurcata</taxon>
        <taxon>Unidentata</taxon>
        <taxon>Episquamata</taxon>
        <taxon>Toxicofera</taxon>
        <taxon>Anguimorpha</taxon>
        <taxon>Paleoanguimorpha</taxon>
        <taxon>Varanoidea</taxon>
        <taxon>Varanidae</taxon>
        <taxon>Varanus</taxon>
    </lineage>
</organism>
<keyword evidence="4 10" id="KW-0732">Signal</keyword>
<keyword evidence="2" id="KW-0490">MHC I</keyword>
<keyword evidence="13" id="KW-1185">Reference proteome</keyword>
<keyword evidence="9" id="KW-0325">Glycoprotein</keyword>
<keyword evidence="8" id="KW-1015">Disulfide bond</keyword>
<dbReference type="Gene3D" id="3.30.500.10">
    <property type="entry name" value="MHC class I-like antigen recognition-like"/>
    <property type="match status" value="1"/>
</dbReference>
<feature type="signal peptide" evidence="10">
    <location>
        <begin position="1"/>
        <end position="29"/>
    </location>
</feature>
<evidence type="ECO:0000256" key="3">
    <source>
        <dbReference type="ARBA" id="ARBA00022692"/>
    </source>
</evidence>
<dbReference type="Pfam" id="PF00129">
    <property type="entry name" value="MHC_I"/>
    <property type="match status" value="1"/>
</dbReference>
<feature type="domain" description="MHC class I-like antigen recognition-like" evidence="11">
    <location>
        <begin position="57"/>
        <end position="145"/>
    </location>
</feature>
<keyword evidence="5" id="KW-0391">Immunity</keyword>
<evidence type="ECO:0000256" key="9">
    <source>
        <dbReference type="ARBA" id="ARBA00023180"/>
    </source>
</evidence>
<dbReference type="Proteomes" id="UP000694545">
    <property type="component" value="Unplaced"/>
</dbReference>
<dbReference type="InterPro" id="IPR011162">
    <property type="entry name" value="MHC_I/II-like_Ag-recog"/>
</dbReference>
<dbReference type="SUPFAM" id="SSF54452">
    <property type="entry name" value="MHC antigen-recognition domain"/>
    <property type="match status" value="1"/>
</dbReference>
<dbReference type="GO" id="GO:0005615">
    <property type="term" value="C:extracellular space"/>
    <property type="evidence" value="ECO:0007669"/>
    <property type="project" value="TreeGrafter"/>
</dbReference>
<dbReference type="GO" id="GO:0006955">
    <property type="term" value="P:immune response"/>
    <property type="evidence" value="ECO:0007669"/>
    <property type="project" value="TreeGrafter"/>
</dbReference>
<evidence type="ECO:0000256" key="6">
    <source>
        <dbReference type="ARBA" id="ARBA00022989"/>
    </source>
</evidence>
<feature type="chain" id="PRO_5034109987" description="MHC class I-like antigen recognition-like domain-containing protein" evidence="10">
    <location>
        <begin position="30"/>
        <end position="169"/>
    </location>
</feature>
<protein>
    <recommendedName>
        <fullName evidence="11">MHC class I-like antigen recognition-like domain-containing protein</fullName>
    </recommendedName>
</protein>
<reference evidence="12" key="2">
    <citation type="submission" date="2025-09" db="UniProtKB">
        <authorList>
            <consortium name="Ensembl"/>
        </authorList>
    </citation>
    <scope>IDENTIFICATION</scope>
</reference>
<evidence type="ECO:0000256" key="2">
    <source>
        <dbReference type="ARBA" id="ARBA00022451"/>
    </source>
</evidence>
<dbReference type="InterPro" id="IPR037055">
    <property type="entry name" value="MHC_I-like_Ag-recog_sf"/>
</dbReference>
<dbReference type="GO" id="GO:0002474">
    <property type="term" value="P:antigen processing and presentation of peptide antigen via MHC class I"/>
    <property type="evidence" value="ECO:0007669"/>
    <property type="project" value="UniProtKB-KW"/>
</dbReference>
<evidence type="ECO:0000259" key="11">
    <source>
        <dbReference type="Pfam" id="PF00129"/>
    </source>
</evidence>
<evidence type="ECO:0000313" key="13">
    <source>
        <dbReference type="Proteomes" id="UP000694545"/>
    </source>
</evidence>
<evidence type="ECO:0000313" key="12">
    <source>
        <dbReference type="Ensembl" id="ENSVKKP00000006371.1"/>
    </source>
</evidence>
<reference evidence="12" key="1">
    <citation type="submission" date="2025-08" db="UniProtKB">
        <authorList>
            <consortium name="Ensembl"/>
        </authorList>
    </citation>
    <scope>IDENTIFICATION</scope>
</reference>
<evidence type="ECO:0000256" key="1">
    <source>
        <dbReference type="ARBA" id="ARBA00004479"/>
    </source>
</evidence>
<accession>A0A8D2KT80</accession>
<evidence type="ECO:0000256" key="10">
    <source>
        <dbReference type="SAM" id="SignalP"/>
    </source>
</evidence>
<evidence type="ECO:0000256" key="5">
    <source>
        <dbReference type="ARBA" id="ARBA00022859"/>
    </source>
</evidence>
<evidence type="ECO:0000256" key="8">
    <source>
        <dbReference type="ARBA" id="ARBA00023157"/>
    </source>
</evidence>
<name>A0A8D2KT80_VARKO</name>
<keyword evidence="7" id="KW-0472">Membrane</keyword>
<proteinExistence type="predicted"/>
<dbReference type="GO" id="GO:0009897">
    <property type="term" value="C:external side of plasma membrane"/>
    <property type="evidence" value="ECO:0007669"/>
    <property type="project" value="TreeGrafter"/>
</dbReference>